<feature type="compositionally biased region" description="Low complexity" evidence="5">
    <location>
        <begin position="492"/>
        <end position="516"/>
    </location>
</feature>
<evidence type="ECO:0000256" key="5">
    <source>
        <dbReference type="SAM" id="MobiDB-lite"/>
    </source>
</evidence>
<feature type="domain" description="RING-type" evidence="6">
    <location>
        <begin position="91"/>
        <end position="133"/>
    </location>
</feature>
<dbReference type="AlphaFoldDB" id="A0ABD3P8L4"/>
<protein>
    <recommendedName>
        <fullName evidence="6">RING-type domain-containing protein</fullName>
    </recommendedName>
</protein>
<dbReference type="InterPro" id="IPR017907">
    <property type="entry name" value="Znf_RING_CS"/>
</dbReference>
<feature type="compositionally biased region" description="Basic and acidic residues" evidence="5">
    <location>
        <begin position="301"/>
        <end position="310"/>
    </location>
</feature>
<proteinExistence type="predicted"/>
<dbReference type="Gene3D" id="3.30.40.10">
    <property type="entry name" value="Zinc/RING finger domain, C3HC4 (zinc finger)"/>
    <property type="match status" value="1"/>
</dbReference>
<dbReference type="InterPro" id="IPR001841">
    <property type="entry name" value="Znf_RING"/>
</dbReference>
<dbReference type="EMBL" id="JALLPJ020000745">
    <property type="protein sequence ID" value="KAL3783932.1"/>
    <property type="molecule type" value="Genomic_DNA"/>
</dbReference>
<dbReference type="InterPro" id="IPR058746">
    <property type="entry name" value="Znf_RING-type_Topors"/>
</dbReference>
<keyword evidence="2 4" id="KW-0863">Zinc-finger</keyword>
<evidence type="ECO:0000256" key="1">
    <source>
        <dbReference type="ARBA" id="ARBA00022723"/>
    </source>
</evidence>
<comment type="caution">
    <text evidence="7">The sequence shown here is derived from an EMBL/GenBank/DDBJ whole genome shotgun (WGS) entry which is preliminary data.</text>
</comment>
<dbReference type="InterPro" id="IPR018957">
    <property type="entry name" value="Znf_C3HC4_RING-type"/>
</dbReference>
<keyword evidence="3" id="KW-0862">Zinc</keyword>
<evidence type="ECO:0000256" key="4">
    <source>
        <dbReference type="PROSITE-ProRule" id="PRU00175"/>
    </source>
</evidence>
<accession>A0ABD3P8L4</accession>
<keyword evidence="8" id="KW-1185">Reference proteome</keyword>
<evidence type="ECO:0000313" key="8">
    <source>
        <dbReference type="Proteomes" id="UP001530400"/>
    </source>
</evidence>
<gene>
    <name evidence="7" type="ORF">ACHAWO_012821</name>
</gene>
<dbReference type="PROSITE" id="PS50089">
    <property type="entry name" value="ZF_RING_2"/>
    <property type="match status" value="1"/>
</dbReference>
<dbReference type="PROSITE" id="PS00518">
    <property type="entry name" value="ZF_RING_1"/>
    <property type="match status" value="1"/>
</dbReference>
<feature type="region of interest" description="Disordered" evidence="5">
    <location>
        <begin position="633"/>
        <end position="686"/>
    </location>
</feature>
<dbReference type="CDD" id="cd16574">
    <property type="entry name" value="RING-HC_Topors"/>
    <property type="match status" value="1"/>
</dbReference>
<evidence type="ECO:0000256" key="2">
    <source>
        <dbReference type="ARBA" id="ARBA00022771"/>
    </source>
</evidence>
<evidence type="ECO:0000259" key="6">
    <source>
        <dbReference type="PROSITE" id="PS50089"/>
    </source>
</evidence>
<feature type="compositionally biased region" description="Low complexity" evidence="5">
    <location>
        <begin position="376"/>
        <end position="385"/>
    </location>
</feature>
<keyword evidence="1" id="KW-0479">Metal-binding</keyword>
<dbReference type="PANTHER" id="PTHR47177">
    <property type="entry name" value="F18C1.6 PROTEIN"/>
    <property type="match status" value="1"/>
</dbReference>
<dbReference type="Pfam" id="PF00097">
    <property type="entry name" value="zf-C3HC4"/>
    <property type="match status" value="1"/>
</dbReference>
<feature type="region of interest" description="Disordered" evidence="5">
    <location>
        <begin position="358"/>
        <end position="385"/>
    </location>
</feature>
<dbReference type="GO" id="GO:0008270">
    <property type="term" value="F:zinc ion binding"/>
    <property type="evidence" value="ECO:0007669"/>
    <property type="project" value="UniProtKB-KW"/>
</dbReference>
<sequence length="686" mass="73593">MSASPRRTRSTTRNNDPQPSSLRRSTRNAALDANIRVVDYQNHRARRPKRLQTPPTNNIGGKDHPIELLDDSDSPPMANLKTDESLSDFTCPICLDCPPSLQQLATISGCTHRFCFECIDTWASTENRCPCCKARFRTIDRVEPLEEVKPRKRKRSDNDNKSRSPRRRLTSTVVNSRTVQDRNQPSGPVMNVAFIEQILEQFANISNNHGGNVMTGIFANSGGGGPSFRFSNVNNNPVMRIERPGGSGGGNGYMELFLAEREGEGGRPGRGRVRIAREGDVFPPLPIGVARAGGGVANLEEVGRDDDARTGVRRSPRRSGGDTSVASQSRAEANSRFFRQQLRARETEAAAADGWLTVRRSSRRSSPRRSGGENISAAEAAQPPSEALAESRLATSRALEAVRQQRRNLAEVAAFPPSMLQRPARSRSSSTSADSLASLSHVGARARAAAGGNPARDAIANQAETTRRSTFRFGTAAASTRDQQRATRSRRSSASADSLASPSPVGARARAAAGGTHARDAIANQAESTRRNTVRFGRPNPERSTFGYGTGTAGMRPASVPAGFTSTTPGTMSGVTVTLRFMNHPEQGYQGLYNAAGLANPLAPNPHAAASAAGNRTIDGYERVPVPVHYLQSRPSAGNLHAPAPARGARSRASNPRNNAASSPPRRSRRLASSAQNSSSQSSGRL</sequence>
<feature type="compositionally biased region" description="Basic residues" evidence="5">
    <location>
        <begin position="1"/>
        <end position="10"/>
    </location>
</feature>
<feature type="region of interest" description="Disordered" evidence="5">
    <location>
        <begin position="1"/>
        <end position="68"/>
    </location>
</feature>
<dbReference type="SUPFAM" id="SSF57850">
    <property type="entry name" value="RING/U-box"/>
    <property type="match status" value="1"/>
</dbReference>
<evidence type="ECO:0000256" key="3">
    <source>
        <dbReference type="ARBA" id="ARBA00022833"/>
    </source>
</evidence>
<reference evidence="7 8" key="1">
    <citation type="submission" date="2024-10" db="EMBL/GenBank/DDBJ databases">
        <title>Updated reference genomes for cyclostephanoid diatoms.</title>
        <authorList>
            <person name="Roberts W.R."/>
            <person name="Alverson A.J."/>
        </authorList>
    </citation>
    <scope>NUCLEOTIDE SEQUENCE [LARGE SCALE GENOMIC DNA]</scope>
    <source>
        <strain evidence="7 8">AJA010-31</strain>
    </source>
</reference>
<dbReference type="InterPro" id="IPR013083">
    <property type="entry name" value="Znf_RING/FYVE/PHD"/>
</dbReference>
<feature type="compositionally biased region" description="Low complexity" evidence="5">
    <location>
        <begin position="426"/>
        <end position="460"/>
    </location>
</feature>
<feature type="region of interest" description="Disordered" evidence="5">
    <location>
        <begin position="147"/>
        <end position="173"/>
    </location>
</feature>
<feature type="compositionally biased region" description="Polar residues" evidence="5">
    <location>
        <begin position="321"/>
        <end position="332"/>
    </location>
</feature>
<feature type="compositionally biased region" description="Low complexity" evidence="5">
    <location>
        <begin position="642"/>
        <end position="686"/>
    </location>
</feature>
<feature type="compositionally biased region" description="Polar residues" evidence="5">
    <location>
        <begin position="14"/>
        <end position="23"/>
    </location>
</feature>
<dbReference type="Proteomes" id="UP001530400">
    <property type="component" value="Unassembled WGS sequence"/>
</dbReference>
<evidence type="ECO:0000313" key="7">
    <source>
        <dbReference type="EMBL" id="KAL3783932.1"/>
    </source>
</evidence>
<feature type="region of interest" description="Disordered" evidence="5">
    <location>
        <begin position="413"/>
        <end position="554"/>
    </location>
</feature>
<name>A0ABD3P8L4_9STRA</name>
<dbReference type="SMART" id="SM00184">
    <property type="entry name" value="RING"/>
    <property type="match status" value="1"/>
</dbReference>
<organism evidence="7 8">
    <name type="scientific">Cyclotella atomus</name>
    <dbReference type="NCBI Taxonomy" id="382360"/>
    <lineage>
        <taxon>Eukaryota</taxon>
        <taxon>Sar</taxon>
        <taxon>Stramenopiles</taxon>
        <taxon>Ochrophyta</taxon>
        <taxon>Bacillariophyta</taxon>
        <taxon>Coscinodiscophyceae</taxon>
        <taxon>Thalassiosirophycidae</taxon>
        <taxon>Stephanodiscales</taxon>
        <taxon>Stephanodiscaceae</taxon>
        <taxon>Cyclotella</taxon>
    </lineage>
</organism>
<feature type="region of interest" description="Disordered" evidence="5">
    <location>
        <begin position="298"/>
        <end position="334"/>
    </location>
</feature>